<keyword evidence="2" id="KW-1185">Reference proteome</keyword>
<accession>A0A3Q2VTA9</accession>
<dbReference type="Ensembl" id="ENSHBUT00000022977.1">
    <property type="protein sequence ID" value="ENSHBUP00000014874.1"/>
    <property type="gene ID" value="ENSHBUG00000000494.1"/>
</dbReference>
<evidence type="ECO:0000313" key="2">
    <source>
        <dbReference type="Proteomes" id="UP000264840"/>
    </source>
</evidence>
<proteinExistence type="predicted"/>
<sequence length="85" mass="9639">QYLFQLSFLPAVHLQDYKDFQDPCPISSCNPQLGDLLVGRAAQLSASSTCGLDGPQNYFHNVSIQLNLETMFQFSHLVLRFKVYL</sequence>
<evidence type="ECO:0000313" key="1">
    <source>
        <dbReference type="Ensembl" id="ENSHBUP00000014874.1"/>
    </source>
</evidence>
<reference evidence="1" key="2">
    <citation type="submission" date="2025-09" db="UniProtKB">
        <authorList>
            <consortium name="Ensembl"/>
        </authorList>
    </citation>
    <scope>IDENTIFICATION</scope>
</reference>
<organism evidence="1 2">
    <name type="scientific">Haplochromis burtoni</name>
    <name type="common">Burton's mouthbrooder</name>
    <name type="synonym">Chromis burtoni</name>
    <dbReference type="NCBI Taxonomy" id="8153"/>
    <lineage>
        <taxon>Eukaryota</taxon>
        <taxon>Metazoa</taxon>
        <taxon>Chordata</taxon>
        <taxon>Craniata</taxon>
        <taxon>Vertebrata</taxon>
        <taxon>Euteleostomi</taxon>
        <taxon>Actinopterygii</taxon>
        <taxon>Neopterygii</taxon>
        <taxon>Teleostei</taxon>
        <taxon>Neoteleostei</taxon>
        <taxon>Acanthomorphata</taxon>
        <taxon>Ovalentaria</taxon>
        <taxon>Cichlomorphae</taxon>
        <taxon>Cichliformes</taxon>
        <taxon>Cichlidae</taxon>
        <taxon>African cichlids</taxon>
        <taxon>Pseudocrenilabrinae</taxon>
        <taxon>Haplochromini</taxon>
        <taxon>Haplochromis</taxon>
    </lineage>
</organism>
<evidence type="ECO:0008006" key="3">
    <source>
        <dbReference type="Google" id="ProtNLM"/>
    </source>
</evidence>
<reference evidence="1" key="1">
    <citation type="submission" date="2025-08" db="UniProtKB">
        <authorList>
            <consortium name="Ensembl"/>
        </authorList>
    </citation>
    <scope>IDENTIFICATION</scope>
</reference>
<dbReference type="STRING" id="8153.ENSHBUP00000014874"/>
<dbReference type="AlphaFoldDB" id="A0A3Q2VTA9"/>
<dbReference type="Gene3D" id="2.60.120.260">
    <property type="entry name" value="Galactose-binding domain-like"/>
    <property type="match status" value="1"/>
</dbReference>
<protein>
    <recommendedName>
        <fullName evidence="3">Laminin N-terminal domain-containing protein</fullName>
    </recommendedName>
</protein>
<name>A0A3Q2VTA9_HAPBU</name>
<dbReference type="Proteomes" id="UP000264840">
    <property type="component" value="Unplaced"/>
</dbReference>
<dbReference type="GeneTree" id="ENSGT00940000179161"/>